<dbReference type="AlphaFoldDB" id="A0A3A8B066"/>
<dbReference type="Pfam" id="PF00126">
    <property type="entry name" value="HTH_1"/>
    <property type="match status" value="1"/>
</dbReference>
<name>A0A3A8B066_9RHOB</name>
<dbReference type="GO" id="GO:0003700">
    <property type="term" value="F:DNA-binding transcription factor activity"/>
    <property type="evidence" value="ECO:0007669"/>
    <property type="project" value="InterPro"/>
</dbReference>
<keyword evidence="7" id="KW-1185">Reference proteome</keyword>
<evidence type="ECO:0000256" key="2">
    <source>
        <dbReference type="ARBA" id="ARBA00023015"/>
    </source>
</evidence>
<dbReference type="PANTHER" id="PTHR30537:SF79">
    <property type="entry name" value="TRANSCRIPTIONAL REGULATOR-RELATED"/>
    <property type="match status" value="1"/>
</dbReference>
<dbReference type="OrthoDB" id="9804958at2"/>
<keyword evidence="2" id="KW-0805">Transcription regulation</keyword>
<dbReference type="PROSITE" id="PS50931">
    <property type="entry name" value="HTH_LYSR"/>
    <property type="match status" value="1"/>
</dbReference>
<proteinExistence type="inferred from homology"/>
<dbReference type="Pfam" id="PF03466">
    <property type="entry name" value="LysR_substrate"/>
    <property type="match status" value="1"/>
</dbReference>
<keyword evidence="4" id="KW-0804">Transcription</keyword>
<dbReference type="InterPro" id="IPR036390">
    <property type="entry name" value="WH_DNA-bd_sf"/>
</dbReference>
<dbReference type="InterPro" id="IPR036388">
    <property type="entry name" value="WH-like_DNA-bd_sf"/>
</dbReference>
<dbReference type="InterPro" id="IPR005119">
    <property type="entry name" value="LysR_subst-bd"/>
</dbReference>
<reference evidence="6 7" key="1">
    <citation type="submission" date="2018-09" db="EMBL/GenBank/DDBJ databases">
        <title>Roseovarius spongiae sp. nov., isolated from a marine sponge.</title>
        <authorList>
            <person name="Zhuang L."/>
            <person name="Luo L."/>
        </authorList>
    </citation>
    <scope>NUCLEOTIDE SEQUENCE [LARGE SCALE GENOMIC DNA]</scope>
    <source>
        <strain evidence="6 7">HN-E21</strain>
    </source>
</reference>
<comment type="similarity">
    <text evidence="1">Belongs to the LysR transcriptional regulatory family.</text>
</comment>
<feature type="domain" description="HTH lysR-type" evidence="5">
    <location>
        <begin position="9"/>
        <end position="66"/>
    </location>
</feature>
<evidence type="ECO:0000256" key="4">
    <source>
        <dbReference type="ARBA" id="ARBA00023163"/>
    </source>
</evidence>
<keyword evidence="3" id="KW-0238">DNA-binding</keyword>
<evidence type="ECO:0000313" key="6">
    <source>
        <dbReference type="EMBL" id="RKF16790.1"/>
    </source>
</evidence>
<sequence>MPESPFGGVPLEWVRAFEAAGRTGSFTAAARDLKVTQAAVSQRIGALEARIGRPLFLRGARGIALTVDGETWLPYVSTALRDLGDSYDEIFGLRQDALTISASASVIELWLAPRLGRGGAGPRPQLVFSTRVLPGSARHQGAAVRIDYGTGEGPAHLGVPLFREALCPVAAPELTAGAKRWQDLPRIGLSGPRPGWQDWARFSGDPATPVPALRFDSFAAALAAAVAGEGVLLASLPLARAALGSGAVAPLARRPLEPPQTYWMQADRDAVGKTLWRRLCALFQER</sequence>
<dbReference type="Proteomes" id="UP000281128">
    <property type="component" value="Unassembled WGS sequence"/>
</dbReference>
<organism evidence="6 7">
    <name type="scientific">Roseovarius spongiae</name>
    <dbReference type="NCBI Taxonomy" id="2320272"/>
    <lineage>
        <taxon>Bacteria</taxon>
        <taxon>Pseudomonadati</taxon>
        <taxon>Pseudomonadota</taxon>
        <taxon>Alphaproteobacteria</taxon>
        <taxon>Rhodobacterales</taxon>
        <taxon>Roseobacteraceae</taxon>
        <taxon>Roseovarius</taxon>
    </lineage>
</organism>
<dbReference type="Gene3D" id="3.40.190.10">
    <property type="entry name" value="Periplasmic binding protein-like II"/>
    <property type="match status" value="2"/>
</dbReference>
<dbReference type="GO" id="GO:0043565">
    <property type="term" value="F:sequence-specific DNA binding"/>
    <property type="evidence" value="ECO:0007669"/>
    <property type="project" value="TreeGrafter"/>
</dbReference>
<dbReference type="SUPFAM" id="SSF46785">
    <property type="entry name" value="Winged helix' DNA-binding domain"/>
    <property type="match status" value="1"/>
</dbReference>
<dbReference type="PRINTS" id="PR00039">
    <property type="entry name" value="HTHLYSR"/>
</dbReference>
<evidence type="ECO:0000313" key="7">
    <source>
        <dbReference type="Proteomes" id="UP000281128"/>
    </source>
</evidence>
<accession>A0A3A8B066</accession>
<evidence type="ECO:0000259" key="5">
    <source>
        <dbReference type="PROSITE" id="PS50931"/>
    </source>
</evidence>
<comment type="caution">
    <text evidence="6">The sequence shown here is derived from an EMBL/GenBank/DDBJ whole genome shotgun (WGS) entry which is preliminary data.</text>
</comment>
<dbReference type="Gene3D" id="1.10.10.10">
    <property type="entry name" value="Winged helix-like DNA-binding domain superfamily/Winged helix DNA-binding domain"/>
    <property type="match status" value="1"/>
</dbReference>
<dbReference type="InterPro" id="IPR000847">
    <property type="entry name" value="LysR_HTH_N"/>
</dbReference>
<dbReference type="RefSeq" id="WP_121164139.1">
    <property type="nucleotide sequence ID" value="NZ_RAPE01000001.1"/>
</dbReference>
<dbReference type="SUPFAM" id="SSF53850">
    <property type="entry name" value="Periplasmic binding protein-like II"/>
    <property type="match status" value="1"/>
</dbReference>
<dbReference type="InterPro" id="IPR058163">
    <property type="entry name" value="LysR-type_TF_proteobact-type"/>
</dbReference>
<dbReference type="GO" id="GO:0006351">
    <property type="term" value="P:DNA-templated transcription"/>
    <property type="evidence" value="ECO:0007669"/>
    <property type="project" value="TreeGrafter"/>
</dbReference>
<dbReference type="PANTHER" id="PTHR30537">
    <property type="entry name" value="HTH-TYPE TRANSCRIPTIONAL REGULATOR"/>
    <property type="match status" value="1"/>
</dbReference>
<evidence type="ECO:0000256" key="1">
    <source>
        <dbReference type="ARBA" id="ARBA00009437"/>
    </source>
</evidence>
<gene>
    <name evidence="6" type="ORF">D6850_04430</name>
</gene>
<dbReference type="EMBL" id="RAPE01000001">
    <property type="protein sequence ID" value="RKF16790.1"/>
    <property type="molecule type" value="Genomic_DNA"/>
</dbReference>
<evidence type="ECO:0000256" key="3">
    <source>
        <dbReference type="ARBA" id="ARBA00023125"/>
    </source>
</evidence>
<protein>
    <submittedName>
        <fullName evidence="6">LysR family transcriptional regulator</fullName>
    </submittedName>
</protein>